<name>A0A060UT41_9PROT</name>
<dbReference type="EMBL" id="CCCS020000052">
    <property type="protein sequence ID" value="CDQ11560.1"/>
    <property type="molecule type" value="Genomic_DNA"/>
</dbReference>
<proteinExistence type="predicted"/>
<dbReference type="RefSeq" id="WP_035194656.1">
    <property type="nucleotide sequence ID" value="NZ_CCCS020000052.1"/>
</dbReference>
<dbReference type="AlphaFoldDB" id="A0A060UT41"/>
<gene>
    <name evidence="2" type="ORF">AFERRI_20947</name>
    <name evidence="1" type="ORF">AFERRI_560109</name>
</gene>
<reference evidence="2 3" key="3">
    <citation type="submission" date="2017-03" db="EMBL/GenBank/DDBJ databases">
        <authorList>
            <person name="Regsiter A."/>
            <person name="William W."/>
        </authorList>
    </citation>
    <scope>NUCLEOTIDE SEQUENCE [LARGE SCALE GENOMIC DNA]</scope>
    <source>
        <strain evidence="2">PRJEB5721</strain>
    </source>
</reference>
<organism evidence="1">
    <name type="scientific">Acidithiobacillus ferrivorans</name>
    <dbReference type="NCBI Taxonomy" id="160808"/>
    <lineage>
        <taxon>Bacteria</taxon>
        <taxon>Pseudomonadati</taxon>
        <taxon>Pseudomonadota</taxon>
        <taxon>Acidithiobacillia</taxon>
        <taxon>Acidithiobacillales</taxon>
        <taxon>Acidithiobacillaceae</taxon>
        <taxon>Acidithiobacillus</taxon>
    </lineage>
</organism>
<reference evidence="1" key="1">
    <citation type="submission" date="2014-03" db="EMBL/GenBank/DDBJ databases">
        <authorList>
            <person name="Genoscope - CEA"/>
        </authorList>
    </citation>
    <scope>NUCLEOTIDE SEQUENCE [LARGE SCALE GENOMIC DNA]</scope>
    <source>
        <strain evidence="1">CF27</strain>
    </source>
</reference>
<accession>A0A060UT41</accession>
<evidence type="ECO:0000313" key="3">
    <source>
        <dbReference type="Proteomes" id="UP000193925"/>
    </source>
</evidence>
<dbReference type="Proteomes" id="UP000193925">
    <property type="component" value="Chromosome AFERRI"/>
</dbReference>
<evidence type="ECO:0000313" key="1">
    <source>
        <dbReference type="EMBL" id="CDQ11560.1"/>
    </source>
</evidence>
<protein>
    <submittedName>
        <fullName evidence="1">Uncharacterized protein</fullName>
    </submittedName>
</protein>
<reference evidence="1" key="2">
    <citation type="submission" date="2014-07" db="EMBL/GenBank/DDBJ databases">
        <title>Initial genome analysis of the psychrotolerant acidophile Acidithiobacillus ferrivorans CF27: insights into iron and sulfur oxidation pathways and into biofilm formation.</title>
        <authorList>
            <person name="Talla E."/>
            <person name="Hedrich S."/>
            <person name="Mangenot S."/>
            <person name="Ji B."/>
            <person name="Johnson D.B."/>
            <person name="Barbe V."/>
            <person name="Bonnefoy V."/>
        </authorList>
    </citation>
    <scope>NUCLEOTIDE SEQUENCE [LARGE SCALE GENOMIC DNA]</scope>
    <source>
        <strain evidence="1">CF27</strain>
    </source>
</reference>
<sequence>MNAVIQSPAHPLVCAGAGHILIVHALPDRLPAYIGLSFRVSGLHRCKAALGTQRLTPLRILAGKPPESSWIDREAPFGSVTRASCPVTAIDSSKGSAASTSRAGRYPQHQFFFFRARFGAVSF</sequence>
<evidence type="ECO:0000313" key="2">
    <source>
        <dbReference type="EMBL" id="SMH66158.1"/>
    </source>
</evidence>
<dbReference type="EMBL" id="LT841305">
    <property type="protein sequence ID" value="SMH66158.1"/>
    <property type="molecule type" value="Genomic_DNA"/>
</dbReference>
<keyword evidence="3" id="KW-1185">Reference proteome</keyword>